<proteinExistence type="predicted"/>
<evidence type="ECO:0000313" key="1">
    <source>
        <dbReference type="EMBL" id="EJK63783.1"/>
    </source>
</evidence>
<sequence length="670" mass="76154">MPQQSRDNRRKRRKVDAFARMKESARLCWAKPDFSAESLLEIVVGNGALAAEGTVILHSVSSRLNAFLTSNEEKFFEGYLKSDFPEGRVLNYIATERGLSRKKLYLAFLKRWSLSMQGGKETCVRVSWARPSLDVCQDDLAALAIIARIGTSSVLMKWNEAWRYKTRLTDGGEPMVKIDEDFALKEGTLSLPENDDVNEALYKMLHEDWRSNSKEMESALISAYKVNLHVVDTSILQAVTLMDEVPFAELYTFYGDHPPDFDCVGAGFELPQLLGLPPVWSPKYRHFSDKDLRRIRYLNYSEGDGLENVENLIVCAEFGFDLDREEENLVLSQDPGLTLTFGGEFSSINHPPHVANFLRALMSEKCAQGEVLLPPPSTQATDTQEQPHWLQSRTIVDAIVQYSPFEDQAGKLRLVSQSFLHSSLRQLKRKIEDIRVIGSNDDVSFKATVRQGWSEEQLLSKEDVIEDTLRLALCRCMRRCGGKSKCPTANEPITFSGYKVKKGTVDLEEARRRLADGGRLRLTKMDPDERIDDNYVPSNVMSCSFEQKEMNLFQLCDIIEKIVTEYNDHDRLWVGPVMAGYYVRRAYHVSNNMTSKQFLRSIFLVLGKTLAATAMTETGKVSIGKAKSNISDSHGSQFSRKKLVYRFSAEQLGKLEFSLDQHSSYNMNWY</sequence>
<gene>
    <name evidence="1" type="ORF">THAOC_15543</name>
</gene>
<dbReference type="AlphaFoldDB" id="K0SCH4"/>
<keyword evidence="2" id="KW-1185">Reference proteome</keyword>
<dbReference type="EMBL" id="AGNL01018015">
    <property type="protein sequence ID" value="EJK63783.1"/>
    <property type="molecule type" value="Genomic_DNA"/>
</dbReference>
<dbReference type="Proteomes" id="UP000266841">
    <property type="component" value="Unassembled WGS sequence"/>
</dbReference>
<organism evidence="1 2">
    <name type="scientific">Thalassiosira oceanica</name>
    <name type="common">Marine diatom</name>
    <dbReference type="NCBI Taxonomy" id="159749"/>
    <lineage>
        <taxon>Eukaryota</taxon>
        <taxon>Sar</taxon>
        <taxon>Stramenopiles</taxon>
        <taxon>Ochrophyta</taxon>
        <taxon>Bacillariophyta</taxon>
        <taxon>Coscinodiscophyceae</taxon>
        <taxon>Thalassiosirophycidae</taxon>
        <taxon>Thalassiosirales</taxon>
        <taxon>Thalassiosiraceae</taxon>
        <taxon>Thalassiosira</taxon>
    </lineage>
</organism>
<name>K0SCH4_THAOC</name>
<protein>
    <submittedName>
        <fullName evidence="1">Uncharacterized protein</fullName>
    </submittedName>
</protein>
<accession>K0SCH4</accession>
<evidence type="ECO:0000313" key="2">
    <source>
        <dbReference type="Proteomes" id="UP000266841"/>
    </source>
</evidence>
<comment type="caution">
    <text evidence="1">The sequence shown here is derived from an EMBL/GenBank/DDBJ whole genome shotgun (WGS) entry which is preliminary data.</text>
</comment>
<reference evidence="1 2" key="1">
    <citation type="journal article" date="2012" name="Genome Biol.">
        <title>Genome and low-iron response of an oceanic diatom adapted to chronic iron limitation.</title>
        <authorList>
            <person name="Lommer M."/>
            <person name="Specht M."/>
            <person name="Roy A.S."/>
            <person name="Kraemer L."/>
            <person name="Andreson R."/>
            <person name="Gutowska M.A."/>
            <person name="Wolf J."/>
            <person name="Bergner S.V."/>
            <person name="Schilhabel M.B."/>
            <person name="Klostermeier U.C."/>
            <person name="Beiko R.G."/>
            <person name="Rosenstiel P."/>
            <person name="Hippler M."/>
            <person name="Laroche J."/>
        </authorList>
    </citation>
    <scope>NUCLEOTIDE SEQUENCE [LARGE SCALE GENOMIC DNA]</scope>
    <source>
        <strain evidence="1 2">CCMP1005</strain>
    </source>
</reference>